<feature type="non-terminal residue" evidence="10">
    <location>
        <position position="1"/>
    </location>
</feature>
<dbReference type="EMBL" id="JO841176">
    <property type="protein sequence ID" value="AEO32793.1"/>
    <property type="molecule type" value="mRNA"/>
</dbReference>
<feature type="transmembrane region" description="Helical" evidence="8">
    <location>
        <begin position="253"/>
        <end position="275"/>
    </location>
</feature>
<dbReference type="InterPro" id="IPR007829">
    <property type="entry name" value="TM2"/>
</dbReference>
<keyword evidence="7" id="KW-0325">Glycoprotein</keyword>
<organism evidence="10">
    <name type="scientific">Amblyomma maculatum</name>
    <name type="common">Gulf Coast tick</name>
    <dbReference type="NCBI Taxonomy" id="34609"/>
    <lineage>
        <taxon>Eukaryota</taxon>
        <taxon>Metazoa</taxon>
        <taxon>Ecdysozoa</taxon>
        <taxon>Arthropoda</taxon>
        <taxon>Chelicerata</taxon>
        <taxon>Arachnida</taxon>
        <taxon>Acari</taxon>
        <taxon>Parasitiformes</taxon>
        <taxon>Ixodida</taxon>
        <taxon>Ixodoidea</taxon>
        <taxon>Ixodidae</taxon>
        <taxon>Amblyomminae</taxon>
        <taxon>Amblyomma</taxon>
    </lineage>
</organism>
<reference evidence="10" key="1">
    <citation type="journal article" date="2011" name="PLoS ONE">
        <title>A deep insight into the sialotranscriptome of the gulf coast tick, Amblyomma maculatum.</title>
        <authorList>
            <person name="Karim S."/>
            <person name="Singh P."/>
            <person name="Ribeiro J.M."/>
        </authorList>
    </citation>
    <scope>NUCLEOTIDE SEQUENCE</scope>
    <source>
        <tissue evidence="10">Salivary gland</tissue>
    </source>
</reference>
<comment type="similarity">
    <text evidence="2">Belongs to the TM2 family.</text>
</comment>
<dbReference type="PANTHER" id="PTHR21016:SF7">
    <property type="entry name" value="TM2 DOMAIN-CONTAINING PROTEIN 3"/>
    <property type="match status" value="1"/>
</dbReference>
<evidence type="ECO:0000256" key="2">
    <source>
        <dbReference type="ARBA" id="ARBA00008284"/>
    </source>
</evidence>
<dbReference type="GO" id="GO:0016020">
    <property type="term" value="C:membrane"/>
    <property type="evidence" value="ECO:0007669"/>
    <property type="project" value="UniProtKB-SubCell"/>
</dbReference>
<name>G3MH25_AMBMU</name>
<dbReference type="Pfam" id="PF05154">
    <property type="entry name" value="TM2"/>
    <property type="match status" value="1"/>
</dbReference>
<evidence type="ECO:0000259" key="9">
    <source>
        <dbReference type="Pfam" id="PF05154"/>
    </source>
</evidence>
<keyword evidence="4" id="KW-0732">Signal</keyword>
<evidence type="ECO:0000256" key="7">
    <source>
        <dbReference type="ARBA" id="ARBA00023180"/>
    </source>
</evidence>
<keyword evidence="6 8" id="KW-0472">Membrane</keyword>
<keyword evidence="5 8" id="KW-1133">Transmembrane helix</keyword>
<feature type="domain" description="TM2" evidence="9">
    <location>
        <begin position="220"/>
        <end position="268"/>
    </location>
</feature>
<protein>
    <recommendedName>
        <fullName evidence="9">TM2 domain-containing protein</fullName>
    </recommendedName>
</protein>
<sequence length="285" mass="31823">ETTITIMVALSTSELFRRWFHSIFCSSFVILSFYVCSCSVYNEAEFASEASQVLRPPSGGNAHHLIFSNDSAVSRVYRSKADMIYSIGDIPQQELQARRLVRDAGHDSCPSGVPCSRMNAECLTCKLNYSCIYGEELTVMCHPKQGIKCIDNSGPFERKMICRYCYQTATSEHTCDHNSTCQVNSAPRQRYIATCNVRPDVLCLGRRQFHKNLLCNWTRGYSWWTALVLSIVLGGFGADRFYLGMWQEGIGKLFSFGGLGVWTLVDVVLVAAGYLGPADGSLYIS</sequence>
<dbReference type="AlphaFoldDB" id="G3MH25"/>
<evidence type="ECO:0000256" key="8">
    <source>
        <dbReference type="SAM" id="Phobius"/>
    </source>
</evidence>
<evidence type="ECO:0000256" key="5">
    <source>
        <dbReference type="ARBA" id="ARBA00022989"/>
    </source>
</evidence>
<accession>G3MH25</accession>
<evidence type="ECO:0000256" key="4">
    <source>
        <dbReference type="ARBA" id="ARBA00022729"/>
    </source>
</evidence>
<dbReference type="InterPro" id="IPR050932">
    <property type="entry name" value="TM2D1-3-like"/>
</dbReference>
<proteinExistence type="evidence at transcript level"/>
<dbReference type="PANTHER" id="PTHR21016">
    <property type="entry name" value="BETA-AMYLOID BINDING PROTEIN-RELATED"/>
    <property type="match status" value="1"/>
</dbReference>
<evidence type="ECO:0000256" key="1">
    <source>
        <dbReference type="ARBA" id="ARBA00004141"/>
    </source>
</evidence>
<comment type="subcellular location">
    <subcellularLocation>
        <location evidence="1">Membrane</location>
        <topology evidence="1">Multi-pass membrane protein</topology>
    </subcellularLocation>
</comment>
<evidence type="ECO:0000256" key="6">
    <source>
        <dbReference type="ARBA" id="ARBA00023136"/>
    </source>
</evidence>
<evidence type="ECO:0000313" key="10">
    <source>
        <dbReference type="EMBL" id="AEO32793.1"/>
    </source>
</evidence>
<evidence type="ECO:0000256" key="3">
    <source>
        <dbReference type="ARBA" id="ARBA00022692"/>
    </source>
</evidence>
<feature type="transmembrane region" description="Helical" evidence="8">
    <location>
        <begin position="221"/>
        <end position="241"/>
    </location>
</feature>
<keyword evidence="3 8" id="KW-0812">Transmembrane</keyword>